<dbReference type="EMBL" id="JASJOU010000014">
    <property type="protein sequence ID" value="MDJ1505005.1"/>
    <property type="molecule type" value="Genomic_DNA"/>
</dbReference>
<sequence>MIPLIAAAAVSVVGSVVKSGQSVKAAQTELKNATAQTDAMRAAFEMEKTKLAQIQASGQQQLQAIQQPTDEQANKKKKILLYGGIAAGALLLIGLIIFFVTRKKQ</sequence>
<keyword evidence="3" id="KW-1185">Reference proteome</keyword>
<proteinExistence type="predicted"/>
<gene>
    <name evidence="2" type="ORF">QNI22_30360</name>
</gene>
<keyword evidence="1" id="KW-0472">Membrane</keyword>
<evidence type="ECO:0000313" key="3">
    <source>
        <dbReference type="Proteomes" id="UP001232063"/>
    </source>
</evidence>
<dbReference type="AlphaFoldDB" id="A0AAE3UH30"/>
<evidence type="ECO:0000313" key="2">
    <source>
        <dbReference type="EMBL" id="MDJ1505005.1"/>
    </source>
</evidence>
<evidence type="ECO:0000256" key="1">
    <source>
        <dbReference type="SAM" id="Phobius"/>
    </source>
</evidence>
<name>A0AAE3UH30_9BACT</name>
<dbReference type="RefSeq" id="WP_314516752.1">
    <property type="nucleotide sequence ID" value="NZ_JASJOU010000014.1"/>
</dbReference>
<reference evidence="2" key="1">
    <citation type="submission" date="2023-05" db="EMBL/GenBank/DDBJ databases">
        <authorList>
            <person name="Zhang X."/>
        </authorList>
    </citation>
    <scope>NUCLEOTIDE SEQUENCE</scope>
    <source>
        <strain evidence="2">BD1B2-1</strain>
    </source>
</reference>
<organism evidence="2 3">
    <name type="scientific">Xanthocytophaga agilis</name>
    <dbReference type="NCBI Taxonomy" id="3048010"/>
    <lineage>
        <taxon>Bacteria</taxon>
        <taxon>Pseudomonadati</taxon>
        <taxon>Bacteroidota</taxon>
        <taxon>Cytophagia</taxon>
        <taxon>Cytophagales</taxon>
        <taxon>Rhodocytophagaceae</taxon>
        <taxon>Xanthocytophaga</taxon>
    </lineage>
</organism>
<feature type="transmembrane region" description="Helical" evidence="1">
    <location>
        <begin position="79"/>
        <end position="100"/>
    </location>
</feature>
<keyword evidence="1" id="KW-0812">Transmembrane</keyword>
<keyword evidence="1" id="KW-1133">Transmembrane helix</keyword>
<dbReference type="Proteomes" id="UP001232063">
    <property type="component" value="Unassembled WGS sequence"/>
</dbReference>
<protein>
    <submittedName>
        <fullName evidence="2">Uncharacterized protein</fullName>
    </submittedName>
</protein>
<comment type="caution">
    <text evidence="2">The sequence shown here is derived from an EMBL/GenBank/DDBJ whole genome shotgun (WGS) entry which is preliminary data.</text>
</comment>
<accession>A0AAE3UH30</accession>